<dbReference type="SFLD" id="SFLDG01016">
    <property type="entry name" value="Prenyltransferase_Like_2"/>
    <property type="match status" value="1"/>
</dbReference>
<dbReference type="GO" id="GO:0006696">
    <property type="term" value="P:ergosterol biosynthetic process"/>
    <property type="evidence" value="ECO:0007669"/>
    <property type="project" value="TreeGrafter"/>
</dbReference>
<evidence type="ECO:0000256" key="3">
    <source>
        <dbReference type="ARBA" id="ARBA00022737"/>
    </source>
</evidence>
<dbReference type="Gene3D" id="1.50.10.20">
    <property type="match status" value="2"/>
</dbReference>
<dbReference type="NCBIfam" id="TIGR01787">
    <property type="entry name" value="squalene_cyclas"/>
    <property type="match status" value="1"/>
</dbReference>
<dbReference type="InterPro" id="IPR018333">
    <property type="entry name" value="Squalene_cyclase"/>
</dbReference>
<dbReference type="AlphaFoldDB" id="A0A1U7LPL2"/>
<dbReference type="EMBL" id="LXFE01000716">
    <property type="protein sequence ID" value="OLL24595.1"/>
    <property type="molecule type" value="Genomic_DNA"/>
</dbReference>
<evidence type="ECO:0000259" key="9">
    <source>
        <dbReference type="Pfam" id="PF13249"/>
    </source>
</evidence>
<dbReference type="OrthoDB" id="21502at2759"/>
<keyword evidence="2" id="KW-0444">Lipid biosynthesis</keyword>
<organism evidence="10 11">
    <name type="scientific">Neolecta irregularis (strain DAH-3)</name>
    <dbReference type="NCBI Taxonomy" id="1198029"/>
    <lineage>
        <taxon>Eukaryota</taxon>
        <taxon>Fungi</taxon>
        <taxon>Dikarya</taxon>
        <taxon>Ascomycota</taxon>
        <taxon>Taphrinomycotina</taxon>
        <taxon>Neolectales</taxon>
        <taxon>Neolectaceae</taxon>
        <taxon>Neolecta</taxon>
    </lineage>
</organism>
<dbReference type="SUPFAM" id="SSF48239">
    <property type="entry name" value="Terpenoid cyclases/Protein prenyltransferases"/>
    <property type="match status" value="2"/>
</dbReference>
<name>A0A1U7LPL2_NEOID</name>
<comment type="similarity">
    <text evidence="1 7">Belongs to the terpene cyclase/mutase family.</text>
</comment>
<evidence type="ECO:0000256" key="4">
    <source>
        <dbReference type="ARBA" id="ARBA00022955"/>
    </source>
</evidence>
<proteinExistence type="inferred from homology"/>
<accession>A0A1U7LPL2</accession>
<dbReference type="Pfam" id="PF13249">
    <property type="entry name" value="SQHop_cyclase_N"/>
    <property type="match status" value="1"/>
</dbReference>
<sequence>MKESGHWTISGVSDDILDGNKVDKTDPTRWRLSVKEGRQIWRYIKDDEKLKGLGKQSIAEKYFLGLDTGLPELSKANTPKECASKGWSFFKSLQLDDGHWGCEYGGPMFLLYGLIIAMYITGAPIPEEWKIEIIRYLSYRANKIDGGWGIHTEHHSTVYGTAMNYVILRILGMDPDHPVAMKSRGCLQKLGGAIGLPHWGKFWLALLNCYEWTGVNPVPPEFWLLPDWIPFHPWRWWVHLRAVYLPMSYLYGKKFSMPLNDLIESLRQELFTEPYPTIDFGSLRNNVSPADLYVPHSWILDMINPILRFYEKYLRPNWLSEKASQHAYKMIQWENENTEYLCLGPVNIVLHLICAYEVEGRESFAFQKLHDRLQDHLWISKEGLMMQGTNGVQCWDTSFAIQAIVEAGLIEQEEDKETLNRALGFLENCQIRKETIPNSYRQPRLGAWPFSTRDQGYSVSDCTAEAIKAVIMLQNHCGFKEQVSNERLQQAIDVILTMQNPCGGFASYEIVRGPKWVELLNPAEVFSGIMIEFVYPECTTAVLTGLSLFHKAYPDYRSEDIKETIKRAGVSIHTSQRTDGSWYGCWGICFTYASMFALESLASVDEVYENSPSVQKACKFLIGKQMADGGWGESYKSCETQEWVDHEKSQVVNTAWVVIALMIAEYPDKTPIEQGIKLIMCRQQSNGEWIQEGIEGVFNKNCMISYPNYKFYWPIKACGMFEKRWPSAA</sequence>
<feature type="domain" description="Squalene cyclase C-terminal" evidence="8">
    <location>
        <begin position="394"/>
        <end position="721"/>
    </location>
</feature>
<evidence type="ECO:0000256" key="5">
    <source>
        <dbReference type="ARBA" id="ARBA00023098"/>
    </source>
</evidence>
<reference evidence="10 11" key="1">
    <citation type="submission" date="2016-04" db="EMBL/GenBank/DDBJ databases">
        <title>Evolutionary innovation and constraint leading to complex multicellularity in the Ascomycota.</title>
        <authorList>
            <person name="Cisse O."/>
            <person name="Nguyen A."/>
            <person name="Hewitt D.A."/>
            <person name="Jedd G."/>
            <person name="Stajich J.E."/>
        </authorList>
    </citation>
    <scope>NUCLEOTIDE SEQUENCE [LARGE SCALE GENOMIC DNA]</scope>
    <source>
        <strain evidence="10 11">DAH-3</strain>
    </source>
</reference>
<dbReference type="InterPro" id="IPR032696">
    <property type="entry name" value="SQ_cyclase_C"/>
</dbReference>
<dbReference type="PROSITE" id="PS01074">
    <property type="entry name" value="TERPENE_SYNTHASES"/>
    <property type="match status" value="1"/>
</dbReference>
<dbReference type="InterPro" id="IPR032697">
    <property type="entry name" value="SQ_cyclase_N"/>
</dbReference>
<dbReference type="InterPro" id="IPR008930">
    <property type="entry name" value="Terpenoid_cyclase/PrenylTrfase"/>
</dbReference>
<dbReference type="FunFam" id="1.50.10.20:FF:000003">
    <property type="entry name" value="Terpene cyclase/mutase family member"/>
    <property type="match status" value="1"/>
</dbReference>
<dbReference type="Pfam" id="PF13243">
    <property type="entry name" value="SQHop_cyclase_C"/>
    <property type="match status" value="1"/>
</dbReference>
<dbReference type="EC" id="5.4.99.-" evidence="7"/>
<dbReference type="STRING" id="1198029.A0A1U7LPL2"/>
<dbReference type="CDD" id="cd02892">
    <property type="entry name" value="SQCY_1"/>
    <property type="match status" value="1"/>
</dbReference>
<dbReference type="OMA" id="CWARQTI"/>
<evidence type="ECO:0000256" key="7">
    <source>
        <dbReference type="RuleBase" id="RU362003"/>
    </source>
</evidence>
<gene>
    <name evidence="10" type="ORF">NEOLI_003055</name>
</gene>
<keyword evidence="11" id="KW-1185">Reference proteome</keyword>
<dbReference type="Gene3D" id="6.20.120.20">
    <property type="match status" value="1"/>
</dbReference>
<evidence type="ECO:0000313" key="10">
    <source>
        <dbReference type="EMBL" id="OLL24595.1"/>
    </source>
</evidence>
<evidence type="ECO:0000256" key="2">
    <source>
        <dbReference type="ARBA" id="ARBA00022516"/>
    </source>
</evidence>
<keyword evidence="5" id="KW-0443">Lipid metabolism</keyword>
<dbReference type="GO" id="GO:0000250">
    <property type="term" value="F:lanosterol synthase activity"/>
    <property type="evidence" value="ECO:0007669"/>
    <property type="project" value="TreeGrafter"/>
</dbReference>
<evidence type="ECO:0000256" key="1">
    <source>
        <dbReference type="ARBA" id="ARBA00009755"/>
    </source>
</evidence>
<evidence type="ECO:0000259" key="8">
    <source>
        <dbReference type="Pfam" id="PF13243"/>
    </source>
</evidence>
<evidence type="ECO:0000313" key="11">
    <source>
        <dbReference type="Proteomes" id="UP000186594"/>
    </source>
</evidence>
<dbReference type="GO" id="GO:0016104">
    <property type="term" value="P:triterpenoid biosynthetic process"/>
    <property type="evidence" value="ECO:0007669"/>
    <property type="project" value="InterPro"/>
</dbReference>
<dbReference type="Proteomes" id="UP000186594">
    <property type="component" value="Unassembled WGS sequence"/>
</dbReference>
<keyword evidence="4" id="KW-0752">Steroid biosynthesis</keyword>
<dbReference type="GO" id="GO:0005811">
    <property type="term" value="C:lipid droplet"/>
    <property type="evidence" value="ECO:0007669"/>
    <property type="project" value="InterPro"/>
</dbReference>
<dbReference type="PANTHER" id="PTHR11764">
    <property type="entry name" value="TERPENE CYCLASE/MUTASE FAMILY MEMBER"/>
    <property type="match status" value="1"/>
</dbReference>
<protein>
    <recommendedName>
        <fullName evidence="7">Terpene cyclase/mutase family member</fullName>
        <ecNumber evidence="7">5.4.99.-</ecNumber>
    </recommendedName>
</protein>
<keyword evidence="6 7" id="KW-0413">Isomerase</keyword>
<keyword evidence="3" id="KW-0677">Repeat</keyword>
<feature type="domain" description="Squalene cyclase N-terminal" evidence="9">
    <location>
        <begin position="90"/>
        <end position="359"/>
    </location>
</feature>
<dbReference type="PANTHER" id="PTHR11764:SF20">
    <property type="entry name" value="LANOSTEROL SYNTHASE"/>
    <property type="match status" value="1"/>
</dbReference>
<dbReference type="InterPro" id="IPR002365">
    <property type="entry name" value="Terpene_synthase_CS"/>
</dbReference>
<evidence type="ECO:0000256" key="6">
    <source>
        <dbReference type="ARBA" id="ARBA00023235"/>
    </source>
</evidence>
<comment type="caution">
    <text evidence="10">The sequence shown here is derived from an EMBL/GenBank/DDBJ whole genome shotgun (WGS) entry which is preliminary data.</text>
</comment>